<dbReference type="InterPro" id="IPR027073">
    <property type="entry name" value="5_3_exoribonuclease"/>
</dbReference>
<sequence length="251" mass="29077">MIWMITTIACLFFLVSFKVGEQNMILQHAIKYESNPLSEDLEDDNESVDSLAEELKNSGLQIMDFSDASDEDCDTRSGIEDEKRQYYRDKLEKDIVLMRKSRYYPFHYAPYVSDITGFSNMKLEYDMSKPFLPFQQLLAVLPAASKDFLPEAYQGLMVNSNSPIIDYYPAEFEEDLNGKQQSWEAVVKIPFIDEKRLLTAMAEQDRYLKESEIARNTHSEHLLFSYQADLQFVFPSSLPGHFPDIPNCHAK</sequence>
<dbReference type="PANTHER" id="PTHR12341">
    <property type="entry name" value="5'-&gt;3' EXORIBONUCLEASE"/>
    <property type="match status" value="1"/>
</dbReference>
<organism evidence="3 4">
    <name type="scientific">Stichopus japonicus</name>
    <name type="common">Sea cucumber</name>
    <dbReference type="NCBI Taxonomy" id="307972"/>
    <lineage>
        <taxon>Eukaryota</taxon>
        <taxon>Metazoa</taxon>
        <taxon>Echinodermata</taxon>
        <taxon>Eleutherozoa</taxon>
        <taxon>Echinozoa</taxon>
        <taxon>Holothuroidea</taxon>
        <taxon>Aspidochirotacea</taxon>
        <taxon>Aspidochirotida</taxon>
        <taxon>Stichopodidae</taxon>
        <taxon>Apostichopus</taxon>
    </lineage>
</organism>
<dbReference type="InterPro" id="IPR041412">
    <property type="entry name" value="Xrn1_helical"/>
</dbReference>
<dbReference type="AlphaFoldDB" id="A0A2G8LDA6"/>
<evidence type="ECO:0000259" key="2">
    <source>
        <dbReference type="Pfam" id="PF17846"/>
    </source>
</evidence>
<dbReference type="Gene3D" id="1.25.40.1050">
    <property type="match status" value="1"/>
</dbReference>
<protein>
    <submittedName>
        <fullName evidence="3">Putative 5'-3' exoribonuclease 1 isoform X3</fullName>
    </submittedName>
</protein>
<name>A0A2G8LDA6_STIJA</name>
<feature type="signal peptide" evidence="1">
    <location>
        <begin position="1"/>
        <end position="20"/>
    </location>
</feature>
<comment type="caution">
    <text evidence="3">The sequence shown here is derived from an EMBL/GenBank/DDBJ whole genome shotgun (WGS) entry which is preliminary data.</text>
</comment>
<keyword evidence="4" id="KW-1185">Reference proteome</keyword>
<dbReference type="EMBL" id="MRZV01000119">
    <property type="protein sequence ID" value="PIK58222.1"/>
    <property type="molecule type" value="Genomic_DNA"/>
</dbReference>
<dbReference type="STRING" id="307972.A0A2G8LDA6"/>
<evidence type="ECO:0000313" key="4">
    <source>
        <dbReference type="Proteomes" id="UP000230750"/>
    </source>
</evidence>
<dbReference type="GO" id="GO:0016075">
    <property type="term" value="P:rRNA catabolic process"/>
    <property type="evidence" value="ECO:0007669"/>
    <property type="project" value="TreeGrafter"/>
</dbReference>
<gene>
    <name evidence="3" type="ORF">BSL78_04873</name>
</gene>
<accession>A0A2G8LDA6</accession>
<evidence type="ECO:0000256" key="1">
    <source>
        <dbReference type="SAM" id="SignalP"/>
    </source>
</evidence>
<dbReference type="GO" id="GO:0003723">
    <property type="term" value="F:RNA binding"/>
    <property type="evidence" value="ECO:0007669"/>
    <property type="project" value="TreeGrafter"/>
</dbReference>
<dbReference type="GO" id="GO:0005634">
    <property type="term" value="C:nucleus"/>
    <property type="evidence" value="ECO:0007669"/>
    <property type="project" value="TreeGrafter"/>
</dbReference>
<feature type="chain" id="PRO_5013950122" evidence="1">
    <location>
        <begin position="21"/>
        <end position="251"/>
    </location>
</feature>
<feature type="domain" description="Xrn1 helical" evidence="2">
    <location>
        <begin position="103"/>
        <end position="227"/>
    </location>
</feature>
<dbReference type="GO" id="GO:0004534">
    <property type="term" value="F:5'-3' RNA exonuclease activity"/>
    <property type="evidence" value="ECO:0007669"/>
    <property type="project" value="TreeGrafter"/>
</dbReference>
<reference evidence="3 4" key="1">
    <citation type="journal article" date="2017" name="PLoS Biol.">
        <title>The sea cucumber genome provides insights into morphological evolution and visceral regeneration.</title>
        <authorList>
            <person name="Zhang X."/>
            <person name="Sun L."/>
            <person name="Yuan J."/>
            <person name="Sun Y."/>
            <person name="Gao Y."/>
            <person name="Zhang L."/>
            <person name="Li S."/>
            <person name="Dai H."/>
            <person name="Hamel J.F."/>
            <person name="Liu C."/>
            <person name="Yu Y."/>
            <person name="Liu S."/>
            <person name="Lin W."/>
            <person name="Guo K."/>
            <person name="Jin S."/>
            <person name="Xu P."/>
            <person name="Storey K.B."/>
            <person name="Huan P."/>
            <person name="Zhang T."/>
            <person name="Zhou Y."/>
            <person name="Zhang J."/>
            <person name="Lin C."/>
            <person name="Li X."/>
            <person name="Xing L."/>
            <person name="Huo D."/>
            <person name="Sun M."/>
            <person name="Wang L."/>
            <person name="Mercier A."/>
            <person name="Li F."/>
            <person name="Yang H."/>
            <person name="Xiang J."/>
        </authorList>
    </citation>
    <scope>NUCLEOTIDE SEQUENCE [LARGE SCALE GENOMIC DNA]</scope>
    <source>
        <strain evidence="3">Shaxun</strain>
        <tissue evidence="3">Muscle</tissue>
    </source>
</reference>
<proteinExistence type="predicted"/>
<keyword evidence="1" id="KW-0732">Signal</keyword>
<dbReference type="GO" id="GO:0000956">
    <property type="term" value="P:nuclear-transcribed mRNA catabolic process"/>
    <property type="evidence" value="ECO:0007669"/>
    <property type="project" value="TreeGrafter"/>
</dbReference>
<evidence type="ECO:0000313" key="3">
    <source>
        <dbReference type="EMBL" id="PIK58222.1"/>
    </source>
</evidence>
<dbReference type="PANTHER" id="PTHR12341:SF7">
    <property type="entry name" value="5'-3' EXORIBONUCLEASE 1"/>
    <property type="match status" value="1"/>
</dbReference>
<dbReference type="Proteomes" id="UP000230750">
    <property type="component" value="Unassembled WGS sequence"/>
</dbReference>
<dbReference type="OrthoDB" id="372487at2759"/>
<dbReference type="Pfam" id="PF17846">
    <property type="entry name" value="XRN_M"/>
    <property type="match status" value="1"/>
</dbReference>